<feature type="region of interest" description="Disordered" evidence="1">
    <location>
        <begin position="8"/>
        <end position="36"/>
    </location>
</feature>
<feature type="compositionally biased region" description="Basic and acidic residues" evidence="1">
    <location>
        <begin position="265"/>
        <end position="279"/>
    </location>
</feature>
<comment type="caution">
    <text evidence="2">The sequence shown here is derived from an EMBL/GenBank/DDBJ whole genome shotgun (WGS) entry which is preliminary data.</text>
</comment>
<feature type="region of interest" description="Disordered" evidence="1">
    <location>
        <begin position="98"/>
        <end position="195"/>
    </location>
</feature>
<reference evidence="2" key="1">
    <citation type="submission" date="2023-08" db="EMBL/GenBank/DDBJ databases">
        <authorList>
            <person name="Chen Y."/>
            <person name="Shah S."/>
            <person name="Dougan E. K."/>
            <person name="Thang M."/>
            <person name="Chan C."/>
        </authorList>
    </citation>
    <scope>NUCLEOTIDE SEQUENCE</scope>
</reference>
<feature type="compositionally biased region" description="Polar residues" evidence="1">
    <location>
        <begin position="139"/>
        <end position="149"/>
    </location>
</feature>
<evidence type="ECO:0000313" key="3">
    <source>
        <dbReference type="Proteomes" id="UP001178507"/>
    </source>
</evidence>
<accession>A0AA36MQJ6</accession>
<evidence type="ECO:0000313" key="2">
    <source>
        <dbReference type="EMBL" id="CAJ1376378.1"/>
    </source>
</evidence>
<sequence>MEETELLVSSLQVTGAGSTSQSDRQEMCFQPRPSDLANPTSLRQAICDFVDGHIPAVTFRSQLQRFGVALTPDLDKMIRTHEGDSSVRFQDFARLMLRQDRPATPRSVSSGYRSATPRSEAMFAPRSPASSSAPFATWDVQSQASQATESSRRRQVEPPYATGEAQPSHAERLPGRDILGWNHAPSREEAQGPLGRRHVAASSGQTFLHWPAEGVQEAAERPGRRLYGPGLSASESAPFGRSSDVSRYAPELRMATAPFGTDQDLGLRRPEDAGTDEYRAVQGLRR</sequence>
<feature type="compositionally biased region" description="Low complexity" evidence="1">
    <location>
        <begin position="123"/>
        <end position="136"/>
    </location>
</feature>
<feature type="compositionally biased region" description="Polar residues" evidence="1">
    <location>
        <begin position="106"/>
        <end position="117"/>
    </location>
</feature>
<feature type="compositionally biased region" description="Polar residues" evidence="1">
    <location>
        <begin position="8"/>
        <end position="22"/>
    </location>
</feature>
<evidence type="ECO:0000256" key="1">
    <source>
        <dbReference type="SAM" id="MobiDB-lite"/>
    </source>
</evidence>
<dbReference type="EMBL" id="CAUJNA010000389">
    <property type="protein sequence ID" value="CAJ1376378.1"/>
    <property type="molecule type" value="Genomic_DNA"/>
</dbReference>
<protein>
    <submittedName>
        <fullName evidence="2">Uncharacterized protein</fullName>
    </submittedName>
</protein>
<feature type="region of interest" description="Disordered" evidence="1">
    <location>
        <begin position="254"/>
        <end position="286"/>
    </location>
</feature>
<keyword evidence="3" id="KW-1185">Reference proteome</keyword>
<proteinExistence type="predicted"/>
<gene>
    <name evidence="2" type="ORF">EVOR1521_LOCUS5460</name>
</gene>
<name>A0AA36MQJ6_9DINO</name>
<dbReference type="AlphaFoldDB" id="A0AA36MQJ6"/>
<organism evidence="2 3">
    <name type="scientific">Effrenium voratum</name>
    <dbReference type="NCBI Taxonomy" id="2562239"/>
    <lineage>
        <taxon>Eukaryota</taxon>
        <taxon>Sar</taxon>
        <taxon>Alveolata</taxon>
        <taxon>Dinophyceae</taxon>
        <taxon>Suessiales</taxon>
        <taxon>Symbiodiniaceae</taxon>
        <taxon>Effrenium</taxon>
    </lineage>
</organism>
<dbReference type="Proteomes" id="UP001178507">
    <property type="component" value="Unassembled WGS sequence"/>
</dbReference>